<keyword evidence="5 6" id="KW-0378">Hydrolase</keyword>
<dbReference type="InterPro" id="IPR020084">
    <property type="entry name" value="NUDIX_hydrolase_CS"/>
</dbReference>
<dbReference type="EC" id="3.6.1.-" evidence="6"/>
<dbReference type="Pfam" id="PF00293">
    <property type="entry name" value="NUDIX"/>
    <property type="match status" value="1"/>
</dbReference>
<dbReference type="SUPFAM" id="SSF55811">
    <property type="entry name" value="Nudix"/>
    <property type="match status" value="1"/>
</dbReference>
<reference evidence="8 9" key="1">
    <citation type="submission" date="2016-10" db="EMBL/GenBank/DDBJ databases">
        <authorList>
            <person name="de Groot N.N."/>
        </authorList>
    </citation>
    <scope>NUCLEOTIDE SEQUENCE [LARGE SCALE GENOMIC DNA]</scope>
    <source>
        <strain evidence="8 9">HLD2</strain>
    </source>
</reference>
<comment type="cofactor">
    <cofactor evidence="1 6">
        <name>Mg(2+)</name>
        <dbReference type="ChEBI" id="CHEBI:18420"/>
    </cofactor>
</comment>
<evidence type="ECO:0000256" key="2">
    <source>
        <dbReference type="ARBA" id="ARBA00007608"/>
    </source>
</evidence>
<proteinExistence type="inferred from homology"/>
<comment type="subunit">
    <text evidence="3 6">Monomer.</text>
</comment>
<dbReference type="Proteomes" id="UP000199648">
    <property type="component" value="Unassembled WGS sequence"/>
</dbReference>
<dbReference type="InterPro" id="IPR033713">
    <property type="entry name" value="NudJ"/>
</dbReference>
<dbReference type="OrthoDB" id="8594221at2"/>
<dbReference type="InterPro" id="IPR000086">
    <property type="entry name" value="NUDIX_hydrolase_dom"/>
</dbReference>
<dbReference type="InterPro" id="IPR015797">
    <property type="entry name" value="NUDIX_hydrolase-like_dom_sf"/>
</dbReference>
<protein>
    <recommendedName>
        <fullName evidence="4 6">Phosphatase NudJ</fullName>
        <ecNumber evidence="6">3.6.1.-</ecNumber>
    </recommendedName>
</protein>
<dbReference type="GO" id="GO:0004787">
    <property type="term" value="F:thiamine diphosphate phosphatase activity"/>
    <property type="evidence" value="ECO:0007669"/>
    <property type="project" value="InterPro"/>
</dbReference>
<dbReference type="CDD" id="cd03675">
    <property type="entry name" value="NUDIX_Hydrolase"/>
    <property type="match status" value="1"/>
</dbReference>
<evidence type="ECO:0000256" key="6">
    <source>
        <dbReference type="RuleBase" id="RU364043"/>
    </source>
</evidence>
<feature type="domain" description="Nudix hydrolase" evidence="7">
    <location>
        <begin position="5"/>
        <end position="132"/>
    </location>
</feature>
<evidence type="ECO:0000313" key="8">
    <source>
        <dbReference type="EMBL" id="SCZ59200.1"/>
    </source>
</evidence>
<dbReference type="STRING" id="415747.SAMN03097708_01811"/>
<name>A0A1G5QCH0_9GAMM</name>
<dbReference type="RefSeq" id="WP_092995684.1">
    <property type="nucleotide sequence ID" value="NZ_FMWD01000005.1"/>
</dbReference>
<dbReference type="AlphaFoldDB" id="A0A1G5QCH0"/>
<dbReference type="GO" id="GO:0017111">
    <property type="term" value="F:ribonucleoside triphosphate phosphatase activity"/>
    <property type="evidence" value="ECO:0007669"/>
    <property type="project" value="InterPro"/>
</dbReference>
<dbReference type="PANTHER" id="PTHR43222:SF11">
    <property type="entry name" value="PHOSPHATASE NUDJ"/>
    <property type="match status" value="1"/>
</dbReference>
<keyword evidence="6" id="KW-0460">Magnesium</keyword>
<keyword evidence="9" id="KW-1185">Reference proteome</keyword>
<dbReference type="EMBL" id="FMWD01000005">
    <property type="protein sequence ID" value="SCZ59200.1"/>
    <property type="molecule type" value="Genomic_DNA"/>
</dbReference>
<dbReference type="PROSITE" id="PS00893">
    <property type="entry name" value="NUDIX_BOX"/>
    <property type="match status" value="1"/>
</dbReference>
<evidence type="ECO:0000259" key="7">
    <source>
        <dbReference type="PROSITE" id="PS51462"/>
    </source>
</evidence>
<evidence type="ECO:0000256" key="1">
    <source>
        <dbReference type="ARBA" id="ARBA00001946"/>
    </source>
</evidence>
<evidence type="ECO:0000256" key="3">
    <source>
        <dbReference type="ARBA" id="ARBA00011245"/>
    </source>
</evidence>
<gene>
    <name evidence="6" type="primary">nudJ</name>
    <name evidence="8" type="ORF">SAMN03097708_01811</name>
</gene>
<dbReference type="PROSITE" id="PS51462">
    <property type="entry name" value="NUDIX"/>
    <property type="match status" value="1"/>
</dbReference>
<dbReference type="PANTHER" id="PTHR43222">
    <property type="entry name" value="NUDIX HYDROLASE 23"/>
    <property type="match status" value="1"/>
</dbReference>
<organism evidence="8 9">
    <name type="scientific">Thiohalomonas denitrificans</name>
    <dbReference type="NCBI Taxonomy" id="415747"/>
    <lineage>
        <taxon>Bacteria</taxon>
        <taxon>Pseudomonadati</taxon>
        <taxon>Pseudomonadota</taxon>
        <taxon>Gammaproteobacteria</taxon>
        <taxon>Thiohalomonadales</taxon>
        <taxon>Thiohalomonadaceae</taxon>
        <taxon>Thiohalomonas</taxon>
    </lineage>
</organism>
<dbReference type="GO" id="GO:0017110">
    <property type="term" value="F:nucleoside diphosphate phosphatase activity"/>
    <property type="evidence" value="ECO:0007669"/>
    <property type="project" value="InterPro"/>
</dbReference>
<evidence type="ECO:0000256" key="4">
    <source>
        <dbReference type="ARBA" id="ARBA00015552"/>
    </source>
</evidence>
<sequence>MSTENPHVTVAAIIEHDDRFLLVEEQPAETVVLNQPAGHVEPGESILDAVIRETFEETGRHFTPDALVGIYTWTNPRTGACFVRFAIHGRASDADESRELDKDIIDTLWLNRVEVWSQRHKLRSPMVLRVIDDYLAGHRHPLSILTDIT</sequence>
<comment type="similarity">
    <text evidence="2 6">Belongs to the Nudix hydrolase family. NudJ subfamily.</text>
</comment>
<evidence type="ECO:0000313" key="9">
    <source>
        <dbReference type="Proteomes" id="UP000199648"/>
    </source>
</evidence>
<accession>A0A1G5QCH0</accession>
<dbReference type="Gene3D" id="3.90.79.10">
    <property type="entry name" value="Nucleoside Triphosphate Pyrophosphohydrolase"/>
    <property type="match status" value="1"/>
</dbReference>
<evidence type="ECO:0000256" key="5">
    <source>
        <dbReference type="ARBA" id="ARBA00022801"/>
    </source>
</evidence>